<evidence type="ECO:0000256" key="5">
    <source>
        <dbReference type="ARBA" id="ARBA00034808"/>
    </source>
</evidence>
<evidence type="ECO:0000256" key="4">
    <source>
        <dbReference type="ARBA" id="ARBA00034617"/>
    </source>
</evidence>
<name>A0A0D1YNA6_9EURO</name>
<evidence type="ECO:0000259" key="7">
    <source>
        <dbReference type="PROSITE" id="PS51192"/>
    </source>
</evidence>
<organism evidence="9 10">
    <name type="scientific">Exophiala spinifera</name>
    <dbReference type="NCBI Taxonomy" id="91928"/>
    <lineage>
        <taxon>Eukaryota</taxon>
        <taxon>Fungi</taxon>
        <taxon>Dikarya</taxon>
        <taxon>Ascomycota</taxon>
        <taxon>Pezizomycotina</taxon>
        <taxon>Eurotiomycetes</taxon>
        <taxon>Chaetothyriomycetidae</taxon>
        <taxon>Chaetothyriales</taxon>
        <taxon>Herpotrichiellaceae</taxon>
        <taxon>Exophiala</taxon>
    </lineage>
</organism>
<dbReference type="STRING" id="91928.A0A0D1YNA6"/>
<dbReference type="EC" id="5.6.2.4" evidence="5"/>
<dbReference type="HOGENOM" id="CLU_015680_0_0_1"/>
<dbReference type="RefSeq" id="XP_016236752.1">
    <property type="nucleotide sequence ID" value="XM_016378075.1"/>
</dbReference>
<reference evidence="9 10" key="1">
    <citation type="submission" date="2015-01" db="EMBL/GenBank/DDBJ databases">
        <title>The Genome Sequence of Exophiala spinifera CBS89968.</title>
        <authorList>
            <consortium name="The Broad Institute Genomics Platform"/>
            <person name="Cuomo C."/>
            <person name="de Hoog S."/>
            <person name="Gorbushina A."/>
            <person name="Stielow B."/>
            <person name="Teixiera M."/>
            <person name="Abouelleil A."/>
            <person name="Chapman S.B."/>
            <person name="Priest M."/>
            <person name="Young S.K."/>
            <person name="Wortman J."/>
            <person name="Nusbaum C."/>
            <person name="Birren B."/>
        </authorList>
    </citation>
    <scope>NUCLEOTIDE SEQUENCE [LARGE SCALE GENOMIC DNA]</scope>
    <source>
        <strain evidence="9 10">CBS 89968</strain>
    </source>
</reference>
<dbReference type="GO" id="GO:0003676">
    <property type="term" value="F:nucleic acid binding"/>
    <property type="evidence" value="ECO:0007669"/>
    <property type="project" value="InterPro"/>
</dbReference>
<dbReference type="GO" id="GO:0043138">
    <property type="term" value="F:3'-5' DNA helicase activity"/>
    <property type="evidence" value="ECO:0007669"/>
    <property type="project" value="UniProtKB-EC"/>
</dbReference>
<comment type="similarity">
    <text evidence="1">Belongs to the helicase family. RecQ subfamily.</text>
</comment>
<feature type="domain" description="Helicase ATP-binding" evidence="7">
    <location>
        <begin position="346"/>
        <end position="503"/>
    </location>
</feature>
<dbReference type="VEuPathDB" id="FungiDB:PV08_03724"/>
<dbReference type="Proteomes" id="UP000053328">
    <property type="component" value="Unassembled WGS sequence"/>
</dbReference>
<dbReference type="GO" id="GO:0005737">
    <property type="term" value="C:cytoplasm"/>
    <property type="evidence" value="ECO:0007669"/>
    <property type="project" value="TreeGrafter"/>
</dbReference>
<sequence length="871" mass="98446">MAAKASTQRGKRRLFRVNGTWQLRGVRRWLQHTIYFLERLLFAMHSTYGPVSRGTEITAIRFRNGATADRNFFIIDGSACIITRYHKSQQLFDTPKVIPRFLLWRTQNLDPSDHLWHNDKGPWETDQLTRVIKRETALGLGHRFNTLDFRHIAIGFGRGSKDEVGEIEEPEQEGEDPIELQSGRTEAMGASRYVVPADIIKHLSVRSLDTFRPLSEGWHRFLGLVSVRSQMWEKTLVTPARPSPVVGSSAHTISHTATHKRHGRSSWEVSSEKQRPRWRALFDDEAGSAGPSTTSFASLSLPPASERATSAVPVAASSSEIEGAMHRLFGDGPVGFHSREQEEGVRAVLNAETPVTVVLPTGGGKTLLAMLPVVLETRGVSIFIAPFRALVDDMARRLRAAGIDCFEWHHGENNPARLVIVSADAAVTPAFSTYCRVLRDSELLRRVFVDECHTTFTDSHWRAKLSRLRHVRELGCPTYLLTATLPPRRVFELEESMAVRLTRIIRASTIRPGHRYCVQHCRPGELESTALEVCRRRQEHLLRARQKGVVYCLSRAQCEEMAAGLDCAHYHAGVVDRAERLERWVQRGGLIVATSALGTGVDIPGIVFVLHIDIPWSMIDFAQESGRGGRAGETVDSLVLVTQRAAEVRLQRRHLDVEAQVMAQFVNSRTCRRRVMSEYLDGPTLARSCVDDAEWVRCDRCGEGEHEVRTRTRQDEEERRRVEEALTEMTIGCVYCWFSSRDGRDSSHGTQDCPWTSWNRGDVERFRQQIRYAANSHSCHRCGVSQYLCATGVEVSRACQWPGVVVPILFCAMHSESGFNEVQITGYQGEYLDLAVYSQWLGQRHFQRIWGENMSNGMAVIRRLILFGIDE</sequence>
<evidence type="ECO:0000256" key="6">
    <source>
        <dbReference type="SAM" id="MobiDB-lite"/>
    </source>
</evidence>
<dbReference type="SMART" id="SM00487">
    <property type="entry name" value="DEXDc"/>
    <property type="match status" value="1"/>
</dbReference>
<dbReference type="GeneID" id="27330807"/>
<dbReference type="PROSITE" id="PS51192">
    <property type="entry name" value="HELICASE_ATP_BIND_1"/>
    <property type="match status" value="1"/>
</dbReference>
<keyword evidence="2" id="KW-0547">Nucleotide-binding</keyword>
<keyword evidence="10" id="KW-1185">Reference proteome</keyword>
<dbReference type="Gene3D" id="3.40.50.300">
    <property type="entry name" value="P-loop containing nucleotide triphosphate hydrolases"/>
    <property type="match status" value="2"/>
</dbReference>
<dbReference type="PANTHER" id="PTHR13710:SF154">
    <property type="entry name" value="RECQ HELICASE, PUTATIVE (AFU_ORTHOLOGUE AFUA_6G14720)-RELATED"/>
    <property type="match status" value="1"/>
</dbReference>
<evidence type="ECO:0000256" key="2">
    <source>
        <dbReference type="ARBA" id="ARBA00022741"/>
    </source>
</evidence>
<evidence type="ECO:0000313" key="10">
    <source>
        <dbReference type="Proteomes" id="UP000053328"/>
    </source>
</evidence>
<dbReference type="SUPFAM" id="SSF52540">
    <property type="entry name" value="P-loop containing nucleoside triphosphate hydrolases"/>
    <property type="match status" value="1"/>
</dbReference>
<evidence type="ECO:0000256" key="3">
    <source>
        <dbReference type="ARBA" id="ARBA00022840"/>
    </source>
</evidence>
<dbReference type="InterPro" id="IPR001650">
    <property type="entry name" value="Helicase_C-like"/>
</dbReference>
<feature type="compositionally biased region" description="Acidic residues" evidence="6">
    <location>
        <begin position="165"/>
        <end position="178"/>
    </location>
</feature>
<dbReference type="GO" id="GO:0005524">
    <property type="term" value="F:ATP binding"/>
    <property type="evidence" value="ECO:0007669"/>
    <property type="project" value="UniProtKB-KW"/>
</dbReference>
<dbReference type="OrthoDB" id="4160772at2759"/>
<dbReference type="InterPro" id="IPR011545">
    <property type="entry name" value="DEAD/DEAH_box_helicase_dom"/>
</dbReference>
<dbReference type="InterPro" id="IPR027417">
    <property type="entry name" value="P-loop_NTPase"/>
</dbReference>
<evidence type="ECO:0000256" key="1">
    <source>
        <dbReference type="ARBA" id="ARBA00005446"/>
    </source>
</evidence>
<protein>
    <recommendedName>
        <fullName evidence="5">DNA 3'-5' helicase</fullName>
        <ecNumber evidence="5">5.6.2.4</ecNumber>
    </recommendedName>
</protein>
<dbReference type="Pfam" id="PF00271">
    <property type="entry name" value="Helicase_C"/>
    <property type="match status" value="1"/>
</dbReference>
<dbReference type="GO" id="GO:0009378">
    <property type="term" value="F:four-way junction helicase activity"/>
    <property type="evidence" value="ECO:0007669"/>
    <property type="project" value="TreeGrafter"/>
</dbReference>
<dbReference type="PROSITE" id="PS51194">
    <property type="entry name" value="HELICASE_CTER"/>
    <property type="match status" value="1"/>
</dbReference>
<feature type="domain" description="Helicase C-terminal" evidence="8">
    <location>
        <begin position="536"/>
        <end position="679"/>
    </location>
</feature>
<comment type="catalytic activity">
    <reaction evidence="4">
        <text>Couples ATP hydrolysis with the unwinding of duplex DNA by translocating in the 3'-5' direction.</text>
        <dbReference type="EC" id="5.6.2.4"/>
    </reaction>
</comment>
<dbReference type="GO" id="GO:0005694">
    <property type="term" value="C:chromosome"/>
    <property type="evidence" value="ECO:0007669"/>
    <property type="project" value="TreeGrafter"/>
</dbReference>
<proteinExistence type="inferred from homology"/>
<dbReference type="PANTHER" id="PTHR13710">
    <property type="entry name" value="DNA HELICASE RECQ FAMILY MEMBER"/>
    <property type="match status" value="1"/>
</dbReference>
<dbReference type="AlphaFoldDB" id="A0A0D1YNA6"/>
<dbReference type="GO" id="GO:0000724">
    <property type="term" value="P:double-strand break repair via homologous recombination"/>
    <property type="evidence" value="ECO:0007669"/>
    <property type="project" value="TreeGrafter"/>
</dbReference>
<dbReference type="Pfam" id="PF00270">
    <property type="entry name" value="DEAD"/>
    <property type="match status" value="1"/>
</dbReference>
<evidence type="ECO:0000259" key="8">
    <source>
        <dbReference type="PROSITE" id="PS51194"/>
    </source>
</evidence>
<dbReference type="SMART" id="SM00490">
    <property type="entry name" value="HELICc"/>
    <property type="match status" value="1"/>
</dbReference>
<evidence type="ECO:0000313" key="9">
    <source>
        <dbReference type="EMBL" id="KIW16536.1"/>
    </source>
</evidence>
<accession>A0A0D1YNA6</accession>
<gene>
    <name evidence="9" type="ORF">PV08_03724</name>
</gene>
<feature type="region of interest" description="Disordered" evidence="6">
    <location>
        <begin position="161"/>
        <end position="181"/>
    </location>
</feature>
<dbReference type="EMBL" id="KN847494">
    <property type="protein sequence ID" value="KIW16536.1"/>
    <property type="molecule type" value="Genomic_DNA"/>
</dbReference>
<keyword evidence="3" id="KW-0067">ATP-binding</keyword>
<feature type="region of interest" description="Disordered" evidence="6">
    <location>
        <begin position="240"/>
        <end position="272"/>
    </location>
</feature>
<dbReference type="InterPro" id="IPR014001">
    <property type="entry name" value="Helicase_ATP-bd"/>
</dbReference>